<evidence type="ECO:0000256" key="1">
    <source>
        <dbReference type="SAM" id="MobiDB-lite"/>
    </source>
</evidence>
<proteinExistence type="predicted"/>
<reference evidence="3 4" key="1">
    <citation type="journal article" date="2020" name="Nat. Commun.">
        <title>Genome of Tripterygium wilfordii and identification of cytochrome P450 involved in triptolide biosynthesis.</title>
        <authorList>
            <person name="Tu L."/>
            <person name="Su P."/>
            <person name="Zhang Z."/>
            <person name="Gao L."/>
            <person name="Wang J."/>
            <person name="Hu T."/>
            <person name="Zhou J."/>
            <person name="Zhang Y."/>
            <person name="Zhao Y."/>
            <person name="Liu Y."/>
            <person name="Song Y."/>
            <person name="Tong Y."/>
            <person name="Lu Y."/>
            <person name="Yang J."/>
            <person name="Xu C."/>
            <person name="Jia M."/>
            <person name="Peters R.J."/>
            <person name="Huang L."/>
            <person name="Gao W."/>
        </authorList>
    </citation>
    <scope>NUCLEOTIDE SEQUENCE [LARGE SCALE GENOMIC DNA]</scope>
    <source>
        <strain evidence="4">cv. XIE 37</strain>
        <tissue evidence="3">Leaf</tissue>
    </source>
</reference>
<comment type="caution">
    <text evidence="3">The sequence shown here is derived from an EMBL/GenBank/DDBJ whole genome shotgun (WGS) entry which is preliminary data.</text>
</comment>
<dbReference type="FunCoup" id="A0A7J7C6K5">
    <property type="interactions" value="296"/>
</dbReference>
<dbReference type="InterPro" id="IPR036249">
    <property type="entry name" value="Thioredoxin-like_sf"/>
</dbReference>
<dbReference type="CDD" id="cd03031">
    <property type="entry name" value="GRX_GRX_like"/>
    <property type="match status" value="1"/>
</dbReference>
<dbReference type="Proteomes" id="UP000593562">
    <property type="component" value="Unassembled WGS sequence"/>
</dbReference>
<dbReference type="SUPFAM" id="SSF52833">
    <property type="entry name" value="Thioredoxin-like"/>
    <property type="match status" value="1"/>
</dbReference>
<dbReference type="Pfam" id="PF23733">
    <property type="entry name" value="GRXCR1-2_C"/>
    <property type="match status" value="1"/>
</dbReference>
<feature type="domain" description="Glutaredoxin" evidence="2">
    <location>
        <begin position="218"/>
        <end position="283"/>
    </location>
</feature>
<dbReference type="OrthoDB" id="423313at2759"/>
<evidence type="ECO:0000259" key="2">
    <source>
        <dbReference type="Pfam" id="PF00462"/>
    </source>
</evidence>
<dbReference type="InterPro" id="IPR002109">
    <property type="entry name" value="Glutaredoxin"/>
</dbReference>
<dbReference type="EMBL" id="JAAARO010000020">
    <property type="protein sequence ID" value="KAF5729760.1"/>
    <property type="molecule type" value="Genomic_DNA"/>
</dbReference>
<gene>
    <name evidence="3" type="ORF">HS088_TW20G00124</name>
</gene>
<accession>A0A7J7C6K5</accession>
<organism evidence="3 4">
    <name type="scientific">Tripterygium wilfordii</name>
    <name type="common">Thunder God vine</name>
    <dbReference type="NCBI Taxonomy" id="458696"/>
    <lineage>
        <taxon>Eukaryota</taxon>
        <taxon>Viridiplantae</taxon>
        <taxon>Streptophyta</taxon>
        <taxon>Embryophyta</taxon>
        <taxon>Tracheophyta</taxon>
        <taxon>Spermatophyta</taxon>
        <taxon>Magnoliopsida</taxon>
        <taxon>eudicotyledons</taxon>
        <taxon>Gunneridae</taxon>
        <taxon>Pentapetalae</taxon>
        <taxon>rosids</taxon>
        <taxon>fabids</taxon>
        <taxon>Celastrales</taxon>
        <taxon>Celastraceae</taxon>
        <taxon>Tripterygium</taxon>
    </lineage>
</organism>
<dbReference type="InParanoid" id="A0A7J7C6K5"/>
<sequence>MGCNSSKRIDVAVDVYRPPPSSIAVFDVNGIQEPWLMVEHDASEEENEKTSHVPNPLLEKLNTLETTDAPHSWEEVSKVLENLKPTAVPAALSPKKDTAPPPPPPAASIKKQGFHTLEELEEKLSPKPNQTELKKPGPIKTQKKEFKKLEDRVVTESRTESKTELVVKPLKQNIFIVKDRLEREQEGKAAIYDKLMSLKRDPLAQFEEKCPPGGGNSVVLYTTSLRGVRKTFDDCCRVKTILEGHRVVFDERDVSLHGGFLGELKELLGEEATVPRLFVKGRYLGAAEQVVEINESGKLGRILSYAGVDRGVGRQACEGCGGARFVPCLDCGGSCKVVIGDTKERCGKCNENGLVHCPACL</sequence>
<dbReference type="AlphaFoldDB" id="A0A7J7C6K5"/>
<dbReference type="PROSITE" id="PS51354">
    <property type="entry name" value="GLUTAREDOXIN_2"/>
    <property type="match status" value="1"/>
</dbReference>
<dbReference type="PANTHER" id="PTHR45669">
    <property type="entry name" value="GLUTAREDOXIN DOMAIN-CONTAINING CYSTEINE-RICH PROTEIN CG12206-RELATED"/>
    <property type="match status" value="1"/>
</dbReference>
<keyword evidence="4" id="KW-1185">Reference proteome</keyword>
<protein>
    <submittedName>
        <fullName evidence="3">Glutaredoxin domain-containing cysteine-rich protein 1</fullName>
    </submittedName>
</protein>
<feature type="region of interest" description="Disordered" evidence="1">
    <location>
        <begin position="89"/>
        <end position="109"/>
    </location>
</feature>
<name>A0A7J7C6K5_TRIWF</name>
<dbReference type="Gene3D" id="3.40.30.10">
    <property type="entry name" value="Glutaredoxin"/>
    <property type="match status" value="1"/>
</dbReference>
<dbReference type="FunFam" id="3.40.30.10:FF:000273">
    <property type="entry name" value="Glutaredoxin family protein"/>
    <property type="match status" value="1"/>
</dbReference>
<dbReference type="PANTHER" id="PTHR45669:SF7">
    <property type="entry name" value="F1N19.7"/>
    <property type="match status" value="1"/>
</dbReference>
<dbReference type="Pfam" id="PF00462">
    <property type="entry name" value="Glutaredoxin"/>
    <property type="match status" value="1"/>
</dbReference>
<feature type="region of interest" description="Disordered" evidence="1">
    <location>
        <begin position="121"/>
        <end position="144"/>
    </location>
</feature>
<evidence type="ECO:0000313" key="4">
    <source>
        <dbReference type="Proteomes" id="UP000593562"/>
    </source>
</evidence>
<evidence type="ECO:0000313" key="3">
    <source>
        <dbReference type="EMBL" id="KAF5729760.1"/>
    </source>
</evidence>